<sequence>MSCWEEWRSLEFNAFPRLRELIIWDCPMLRGDLPNQLPSLRSLTIQNCEQLSCCVPRAPAITSLRIEGSNEVRIGELAPLLDILSITGKHQVESVMEAITQTKLTCLRSLSISGCSSHVLFPVGSIPASLQELTILDCKKLEFQMEGQHHSLHKLMIHNSCDSVPSFSLDSFPNLGRVEISKCEKMESLVVSRSLSCLPYLEIENCGSLKSLKTQWMASPQLEDLGLLGCPEIDLSATEDPHRSLRSLTISYCEKLLSGAASQFHGVTHLCIEGENESVKSLPKEGWLPATLESLKLIGITSVKMLECKGLAHLTSLQQLSIYCCFNLENIDGEKLPASLVRLIIDGSPLLGKRCEMKDPQVWPKISHIPAIQLFQQEITSAVTKATEQPGIIMDTIQEIQERHDTLIDIERSPNELHQVFLDMAVLVQSQGKQLHDIECHVARVNSYVCGGSSSCSLQGSTRRIPEVHIHWQFGIIILIIIILIIVLLSRNQEKSSQHILSVCHIHITIAL</sequence>
<dbReference type="STRING" id="3818.A0A444X9R7"/>
<dbReference type="Gene3D" id="3.80.10.10">
    <property type="entry name" value="Ribonuclease Inhibitor"/>
    <property type="match status" value="3"/>
</dbReference>
<dbReference type="Gene3D" id="1.20.5.110">
    <property type="match status" value="1"/>
</dbReference>
<evidence type="ECO:0000256" key="4">
    <source>
        <dbReference type="ARBA" id="ARBA00022990"/>
    </source>
</evidence>
<keyword evidence="9" id="KW-1185">Reference proteome</keyword>
<evidence type="ECO:0000313" key="9">
    <source>
        <dbReference type="Proteomes" id="UP000289738"/>
    </source>
</evidence>
<protein>
    <recommendedName>
        <fullName evidence="7">t-SNARE coiled-coil homology domain-containing protein</fullName>
    </recommendedName>
</protein>
<evidence type="ECO:0000256" key="2">
    <source>
        <dbReference type="ARBA" id="ARBA00022448"/>
    </source>
</evidence>
<dbReference type="AlphaFoldDB" id="A0A444X9R7"/>
<dbReference type="InterPro" id="IPR010989">
    <property type="entry name" value="SNARE"/>
</dbReference>
<proteinExistence type="inferred from homology"/>
<dbReference type="GO" id="GO:0016192">
    <property type="term" value="P:vesicle-mediated transport"/>
    <property type="evidence" value="ECO:0007669"/>
    <property type="project" value="InterPro"/>
</dbReference>
<dbReference type="SMART" id="SM00397">
    <property type="entry name" value="t_SNARE"/>
    <property type="match status" value="1"/>
</dbReference>
<keyword evidence="3" id="KW-0653">Protein transport</keyword>
<dbReference type="FunFam" id="1.20.5.110:FF:000008">
    <property type="entry name" value="Syntaxin 132"/>
    <property type="match status" value="1"/>
</dbReference>
<keyword evidence="6" id="KW-0472">Membrane</keyword>
<evidence type="ECO:0000256" key="5">
    <source>
        <dbReference type="ARBA" id="ARBA00023054"/>
    </source>
</evidence>
<evidence type="ECO:0000256" key="1">
    <source>
        <dbReference type="ARBA" id="ARBA00009063"/>
    </source>
</evidence>
<dbReference type="PANTHER" id="PTHR34630">
    <property type="entry name" value="OS11G0677101 PROTEIN"/>
    <property type="match status" value="1"/>
</dbReference>
<accession>A0A444X9R7</accession>
<dbReference type="PROSITE" id="PS50192">
    <property type="entry name" value="T_SNARE"/>
    <property type="match status" value="1"/>
</dbReference>
<dbReference type="InterPro" id="IPR032675">
    <property type="entry name" value="LRR_dom_sf"/>
</dbReference>
<keyword evidence="6" id="KW-1133">Transmembrane helix</keyword>
<gene>
    <name evidence="8" type="ORF">Ahy_B10g106087</name>
</gene>
<dbReference type="EMBL" id="SDMP01000020">
    <property type="protein sequence ID" value="RYQ86420.1"/>
    <property type="molecule type" value="Genomic_DNA"/>
</dbReference>
<dbReference type="PANTHER" id="PTHR34630:SF17">
    <property type="entry name" value="OS06G0304700 PROTEIN"/>
    <property type="match status" value="1"/>
</dbReference>
<dbReference type="Proteomes" id="UP000289738">
    <property type="component" value="Chromosome B10"/>
</dbReference>
<dbReference type="GO" id="GO:0016020">
    <property type="term" value="C:membrane"/>
    <property type="evidence" value="ECO:0007669"/>
    <property type="project" value="InterPro"/>
</dbReference>
<organism evidence="8 9">
    <name type="scientific">Arachis hypogaea</name>
    <name type="common">Peanut</name>
    <dbReference type="NCBI Taxonomy" id="3818"/>
    <lineage>
        <taxon>Eukaryota</taxon>
        <taxon>Viridiplantae</taxon>
        <taxon>Streptophyta</taxon>
        <taxon>Embryophyta</taxon>
        <taxon>Tracheophyta</taxon>
        <taxon>Spermatophyta</taxon>
        <taxon>Magnoliopsida</taxon>
        <taxon>eudicotyledons</taxon>
        <taxon>Gunneridae</taxon>
        <taxon>Pentapetalae</taxon>
        <taxon>rosids</taxon>
        <taxon>fabids</taxon>
        <taxon>Fabales</taxon>
        <taxon>Fabaceae</taxon>
        <taxon>Papilionoideae</taxon>
        <taxon>50 kb inversion clade</taxon>
        <taxon>dalbergioids sensu lato</taxon>
        <taxon>Dalbergieae</taxon>
        <taxon>Pterocarpus clade</taxon>
        <taxon>Arachis</taxon>
    </lineage>
</organism>
<feature type="domain" description="T-SNARE coiled-coil homology" evidence="7">
    <location>
        <begin position="397"/>
        <end position="449"/>
    </location>
</feature>
<keyword evidence="6" id="KW-0812">Transmembrane</keyword>
<dbReference type="SUPFAM" id="SSF47661">
    <property type="entry name" value="t-snare proteins"/>
    <property type="match status" value="1"/>
</dbReference>
<dbReference type="InterPro" id="IPR000727">
    <property type="entry name" value="T_SNARE_dom"/>
</dbReference>
<comment type="caution">
    <text evidence="8">The sequence shown here is derived from an EMBL/GenBank/DDBJ whole genome shotgun (WGS) entry which is preliminary data.</text>
</comment>
<dbReference type="CDD" id="cd15848">
    <property type="entry name" value="SNARE_syntaxin1-like"/>
    <property type="match status" value="1"/>
</dbReference>
<evidence type="ECO:0000256" key="3">
    <source>
        <dbReference type="ARBA" id="ARBA00022927"/>
    </source>
</evidence>
<keyword evidence="2" id="KW-0813">Transport</keyword>
<keyword evidence="4" id="KW-0007">Acetylation</keyword>
<evidence type="ECO:0000259" key="7">
    <source>
        <dbReference type="PROSITE" id="PS50192"/>
    </source>
</evidence>
<dbReference type="GO" id="GO:0015031">
    <property type="term" value="P:protein transport"/>
    <property type="evidence" value="ECO:0007669"/>
    <property type="project" value="UniProtKB-KW"/>
</dbReference>
<reference evidence="8 9" key="1">
    <citation type="submission" date="2019-01" db="EMBL/GenBank/DDBJ databases">
        <title>Sequencing of cultivated peanut Arachis hypogaea provides insights into genome evolution and oil improvement.</title>
        <authorList>
            <person name="Chen X."/>
        </authorList>
    </citation>
    <scope>NUCLEOTIDE SEQUENCE [LARGE SCALE GENOMIC DNA]</scope>
    <source>
        <strain evidence="9">cv. Fuhuasheng</strain>
        <tissue evidence="8">Leaves</tissue>
    </source>
</reference>
<evidence type="ECO:0000256" key="6">
    <source>
        <dbReference type="SAM" id="Phobius"/>
    </source>
</evidence>
<keyword evidence="5" id="KW-0175">Coiled coil</keyword>
<dbReference type="SUPFAM" id="SSF52058">
    <property type="entry name" value="L domain-like"/>
    <property type="match status" value="1"/>
</dbReference>
<feature type="transmembrane region" description="Helical" evidence="6">
    <location>
        <begin position="470"/>
        <end position="489"/>
    </location>
</feature>
<name>A0A444X9R7_ARAHY</name>
<comment type="similarity">
    <text evidence="1">Belongs to the syntaxin family.</text>
</comment>
<evidence type="ECO:0000313" key="8">
    <source>
        <dbReference type="EMBL" id="RYQ86420.1"/>
    </source>
</evidence>